<gene>
    <name evidence="3" type="ORF">C8A04DRAFT_10563</name>
</gene>
<dbReference type="Proteomes" id="UP001302676">
    <property type="component" value="Unassembled WGS sequence"/>
</dbReference>
<organism evidence="3 4">
    <name type="scientific">Dichotomopilus funicola</name>
    <dbReference type="NCBI Taxonomy" id="1934379"/>
    <lineage>
        <taxon>Eukaryota</taxon>
        <taxon>Fungi</taxon>
        <taxon>Dikarya</taxon>
        <taxon>Ascomycota</taxon>
        <taxon>Pezizomycotina</taxon>
        <taxon>Sordariomycetes</taxon>
        <taxon>Sordariomycetidae</taxon>
        <taxon>Sordariales</taxon>
        <taxon>Chaetomiaceae</taxon>
        <taxon>Dichotomopilus</taxon>
    </lineage>
</organism>
<dbReference type="EMBL" id="MU853568">
    <property type="protein sequence ID" value="KAK4145530.1"/>
    <property type="molecule type" value="Genomic_DNA"/>
</dbReference>
<evidence type="ECO:0000256" key="1">
    <source>
        <dbReference type="SAM" id="MobiDB-lite"/>
    </source>
</evidence>
<feature type="region of interest" description="Disordered" evidence="1">
    <location>
        <begin position="97"/>
        <end position="116"/>
    </location>
</feature>
<dbReference type="AlphaFoldDB" id="A0AAN6V7M6"/>
<comment type="caution">
    <text evidence="3">The sequence shown here is derived from an EMBL/GenBank/DDBJ whole genome shotgun (WGS) entry which is preliminary data.</text>
</comment>
<reference evidence="3" key="2">
    <citation type="submission" date="2023-05" db="EMBL/GenBank/DDBJ databases">
        <authorList>
            <consortium name="Lawrence Berkeley National Laboratory"/>
            <person name="Steindorff A."/>
            <person name="Hensen N."/>
            <person name="Bonometti L."/>
            <person name="Westerberg I."/>
            <person name="Brannstrom I.O."/>
            <person name="Guillou S."/>
            <person name="Cros-Aarteil S."/>
            <person name="Calhoun S."/>
            <person name="Haridas S."/>
            <person name="Kuo A."/>
            <person name="Mondo S."/>
            <person name="Pangilinan J."/>
            <person name="Riley R."/>
            <person name="Labutti K."/>
            <person name="Andreopoulos B."/>
            <person name="Lipzen A."/>
            <person name="Chen C."/>
            <person name="Yanf M."/>
            <person name="Daum C."/>
            <person name="Ng V."/>
            <person name="Clum A."/>
            <person name="Ohm R."/>
            <person name="Martin F."/>
            <person name="Silar P."/>
            <person name="Natvig D."/>
            <person name="Lalanne C."/>
            <person name="Gautier V."/>
            <person name="Ament-Velasquez S.L."/>
            <person name="Kruys A."/>
            <person name="Hutchinson M.I."/>
            <person name="Powell A.J."/>
            <person name="Barry K."/>
            <person name="Miller A.N."/>
            <person name="Grigoriev I.V."/>
            <person name="Debuchy R."/>
            <person name="Gladieux P."/>
            <person name="Thoren M.H."/>
            <person name="Johannesson H."/>
        </authorList>
    </citation>
    <scope>NUCLEOTIDE SEQUENCE</scope>
    <source>
        <strain evidence="3">CBS 141.50</strain>
    </source>
</reference>
<accession>A0AAN6V7M6</accession>
<reference evidence="3" key="1">
    <citation type="journal article" date="2023" name="Mol. Phylogenet. Evol.">
        <title>Genome-scale phylogeny and comparative genomics of the fungal order Sordariales.</title>
        <authorList>
            <person name="Hensen N."/>
            <person name="Bonometti L."/>
            <person name="Westerberg I."/>
            <person name="Brannstrom I.O."/>
            <person name="Guillou S."/>
            <person name="Cros-Aarteil S."/>
            <person name="Calhoun S."/>
            <person name="Haridas S."/>
            <person name="Kuo A."/>
            <person name="Mondo S."/>
            <person name="Pangilinan J."/>
            <person name="Riley R."/>
            <person name="LaButti K."/>
            <person name="Andreopoulos B."/>
            <person name="Lipzen A."/>
            <person name="Chen C."/>
            <person name="Yan M."/>
            <person name="Daum C."/>
            <person name="Ng V."/>
            <person name="Clum A."/>
            <person name="Steindorff A."/>
            <person name="Ohm R.A."/>
            <person name="Martin F."/>
            <person name="Silar P."/>
            <person name="Natvig D.O."/>
            <person name="Lalanne C."/>
            <person name="Gautier V."/>
            <person name="Ament-Velasquez S.L."/>
            <person name="Kruys A."/>
            <person name="Hutchinson M.I."/>
            <person name="Powell A.J."/>
            <person name="Barry K."/>
            <person name="Miller A.N."/>
            <person name="Grigoriev I.V."/>
            <person name="Debuchy R."/>
            <person name="Gladieux P."/>
            <person name="Hiltunen Thoren M."/>
            <person name="Johannesson H."/>
        </authorList>
    </citation>
    <scope>NUCLEOTIDE SEQUENCE</scope>
    <source>
        <strain evidence="3">CBS 141.50</strain>
    </source>
</reference>
<evidence type="ECO:0000313" key="4">
    <source>
        <dbReference type="Proteomes" id="UP001302676"/>
    </source>
</evidence>
<name>A0AAN6V7M6_9PEZI</name>
<keyword evidence="4" id="KW-1185">Reference proteome</keyword>
<evidence type="ECO:0000259" key="2">
    <source>
        <dbReference type="Pfam" id="PF17648"/>
    </source>
</evidence>
<feature type="compositionally biased region" description="Low complexity" evidence="1">
    <location>
        <begin position="106"/>
        <end position="116"/>
    </location>
</feature>
<dbReference type="InterPro" id="IPR048273">
    <property type="entry name" value="Luciferase"/>
</dbReference>
<evidence type="ECO:0000313" key="3">
    <source>
        <dbReference type="EMBL" id="KAK4145530.1"/>
    </source>
</evidence>
<dbReference type="InterPro" id="IPR040841">
    <property type="entry name" value="Luciferase_dom"/>
</dbReference>
<dbReference type="PANTHER" id="PTHR38695">
    <property type="entry name" value="AMINO ACID PERMEASE_ SLC12A DOMAIN-CONTAINING PROTEIN"/>
    <property type="match status" value="1"/>
</dbReference>
<protein>
    <recommendedName>
        <fullName evidence="2">Luciferase domain-containing protein</fullName>
    </recommendedName>
</protein>
<feature type="domain" description="Luciferase" evidence="2">
    <location>
        <begin position="257"/>
        <end position="324"/>
    </location>
</feature>
<sequence>MPSILSTARLERLPNFTLPFDFSKYTWTQVALVATPVFVILINTPSLIRSYRTFIEIGPGGLPHNPLGFLIQTTLSLIARTDTRAVPPPYYYIPSPYSSLDQPTNTGPSTTTTSSTTKKIIGPTVVAFYAPLGQTSFLFPLHPQEDNNEDNDNNNGTLPPRSGSRPDVPGLVVPQRQTTEKGGPELVRRMERFLVELAEANGGGGAAAAGSGGGDGGKGQEWALLEMKPSRLEGKRHQALFLRESAVRIPKFMGGVGGEIAHVHPEGSSHVTLSLVDAEEAVAKGWAERHRLSGVRKILPWSYIMVYAPRDDDEFVVWQRLVVAGCRFVSGGRTIEIPSKKVA</sequence>
<dbReference type="GeneID" id="87813243"/>
<dbReference type="RefSeq" id="XP_062638901.1">
    <property type="nucleotide sequence ID" value="XM_062776630.1"/>
</dbReference>
<proteinExistence type="predicted"/>
<feature type="region of interest" description="Disordered" evidence="1">
    <location>
        <begin position="139"/>
        <end position="181"/>
    </location>
</feature>
<dbReference type="Pfam" id="PF17648">
    <property type="entry name" value="Luciferase"/>
    <property type="match status" value="1"/>
</dbReference>
<dbReference type="PANTHER" id="PTHR38695:SF1">
    <property type="entry name" value="AMINO ACID PERMEASE_ SLC12A DOMAIN-CONTAINING PROTEIN"/>
    <property type="match status" value="1"/>
</dbReference>